<comment type="function">
    <text evidence="14">ATPase component of the INO80 complex which remodels chromatin by shifting nucleosomes and is involved in DNA repair.</text>
</comment>
<dbReference type="GO" id="GO:0042393">
    <property type="term" value="F:histone binding"/>
    <property type="evidence" value="ECO:0007669"/>
    <property type="project" value="TreeGrafter"/>
</dbReference>
<dbReference type="InterPro" id="IPR027417">
    <property type="entry name" value="P-loop_NTPase"/>
</dbReference>
<dbReference type="SMART" id="SM00487">
    <property type="entry name" value="DEXDc"/>
    <property type="match status" value="1"/>
</dbReference>
<dbReference type="InterPro" id="IPR050520">
    <property type="entry name" value="INO80/SWR1_helicase"/>
</dbReference>
<dbReference type="KEGG" id="bpg:Bathy08g01550"/>
<evidence type="ECO:0000259" key="17">
    <source>
        <dbReference type="PROSITE" id="PS51192"/>
    </source>
</evidence>
<feature type="region of interest" description="Disordered" evidence="16">
    <location>
        <begin position="28"/>
        <end position="83"/>
    </location>
</feature>
<feature type="compositionally biased region" description="Polar residues" evidence="16">
    <location>
        <begin position="37"/>
        <end position="48"/>
    </location>
</feature>
<dbReference type="EMBL" id="FO082271">
    <property type="protein sequence ID" value="CCO17877.1"/>
    <property type="molecule type" value="Genomic_DNA"/>
</dbReference>
<comment type="domain">
    <text evidence="14">The DBINO region is involved in binding to DNA.</text>
</comment>
<evidence type="ECO:0000256" key="6">
    <source>
        <dbReference type="ARBA" id="ARBA00022801"/>
    </source>
</evidence>
<evidence type="ECO:0000256" key="10">
    <source>
        <dbReference type="ARBA" id="ARBA00023159"/>
    </source>
</evidence>
<dbReference type="GO" id="GO:0005524">
    <property type="term" value="F:ATP binding"/>
    <property type="evidence" value="ECO:0007669"/>
    <property type="project" value="UniProtKB-UniRule"/>
</dbReference>
<dbReference type="PANTHER" id="PTHR45685:SF2">
    <property type="entry name" value="CHROMATIN-REMODELING ATPASE INO80"/>
    <property type="match status" value="1"/>
</dbReference>
<reference evidence="20 21" key="1">
    <citation type="submission" date="2011-10" db="EMBL/GenBank/DDBJ databases">
        <authorList>
            <person name="Genoscope - CEA"/>
        </authorList>
    </citation>
    <scope>NUCLEOTIDE SEQUENCE [LARGE SCALE GENOMIC DNA]</scope>
    <source>
        <strain evidence="20 21">RCC 1105</strain>
    </source>
</reference>
<accession>K8EIA0</accession>
<keyword evidence="4" id="KW-0547">Nucleotide-binding</keyword>
<sequence>MRTAEGAASLLGMTKDILMERKRRQKEEVLVVASPEGKTTNADDATTTGEEIKEEEGGEGEEGGEEKKDDESRLDWKPPHGRKRIKLGDDQTLEMPYKYDFLKYDLNLPGLRELALPEIMRNNAGHIDYRTISHQRVLTLFQLLHNSELAEIPCGEELAKKREVDREFALANNVKRRKRKIEPEEPDTKKRLAAGRGGGGGGRGGGGRGRGPTFERDPQDELRKGIPRNILKMTAAGVVRGGDGEENTETAEDRLLTKFTPVTVQEAAARSNAPLVPVEAYWIEKFAKVEQEEIRRLPSKEERELQRSQSTLRRHGIRDELHRRREEQTFEFAQYATKFQPTEEKRKETNIEQLWRRIAIIEVPGTKNIAMLRNDVELRRARLLAHMCAVEVRKRNALRKRLMKITPNANLRKLSFVVSSFWRAAERHAEDHIKNTKIRERQEKQRLEQEQEAKMQEHRLQFLLNQSELYAHFVTKKTTEDEEEVIREKSEQAIAKAVAENPNSVLSEEERKKVAEEAKQSALEEMRKTKSKMDEFDQSTKEARDKNKVGEEADFKAMDVDKIEQPKMLNATLKQYQLEGLRWIANLYNNGINGILADEMGLGKTVQSIALLAHLAENKNLWGPFLVAAPTSTLPNWCAELKKFIPDFNVIPYWGSQDERKTLRQAIGGNEQSTRDAACHVFVTSYDLLLKDEKYLNRIKWQYMVLDEAQAIKNSSSLRWKSLLGFKCRNRLLLTGTPVQNTMQELWALLHFIMPTLFDSHEQFAEWFSKGVEGSVTDGKELNEQQLARLHAVLKPFMLRRLKTDVLGEMAAKEEHVIRCGMSRRQKEMYRSIKKSVAFDQINEGDYNPLGTIIQLRKVCSHPDLFEERSNSEPFAFSRLGGAPGCYVGSTSSISGDANGADGSDPKTTEKIGMGGVRMNINAFLKTAEPLVDVRAWRSEIEVALPKLAFRDFGILFSSKEKLLRNDFNVVTNASMRLLRMHNTCSEWAQAVFERDEDALTAKFVTANGGGEHRSSFYETEGLKALHFDEHSSSRRKTNRRMLNVCGVGSAKDFNDKRAQHHQEHGAAKCYVLEDLVKDTVPFIRAVNRAYQPRVLSKPPNEYCSDSSHYSMKSNQTRMSDYIRWALWESTSPMELTGRHQKWKSSLSSSYASVFPSSSVAASEYERRNLVINSSANNVMLNKVQKLTHRTDRVSLLDETMHIHGDSLSELPNPGYDLALAMADSGKLAALDKLLFEKKAQGSRVLIFAQMTTMLDLLETYLRARQHKFVRLDGSTKVSDRAAVVSGFQSDESIFVFMLSTRAGGLGINLTAADTVVFFESDWNPTVDQQAMDRAHRLGQTRTVHVYRLICRNTVEEYIAKTAKEKEQVTDLVLKGSNKKKEEESLERVKSFDEINDAQTTEISKAEALKMLLDDAGEEEEHTKERRVRMEVKIQKAVEIIRAKKGGRGGEVKAAGAEAAT</sequence>
<dbReference type="CDD" id="cd18793">
    <property type="entry name" value="SF2_C_SNF"/>
    <property type="match status" value="1"/>
</dbReference>
<evidence type="ECO:0000256" key="5">
    <source>
        <dbReference type="ARBA" id="ARBA00022763"/>
    </source>
</evidence>
<dbReference type="GO" id="GO:0006281">
    <property type="term" value="P:DNA repair"/>
    <property type="evidence" value="ECO:0007669"/>
    <property type="project" value="UniProtKB-UniRule"/>
</dbReference>
<feature type="compositionally biased region" description="Acidic residues" evidence="16">
    <location>
        <begin position="52"/>
        <end position="64"/>
    </location>
</feature>
<dbReference type="GO" id="GO:0016887">
    <property type="term" value="F:ATP hydrolysis activity"/>
    <property type="evidence" value="ECO:0007669"/>
    <property type="project" value="TreeGrafter"/>
</dbReference>
<keyword evidence="12 14" id="KW-0234">DNA repair</keyword>
<dbReference type="InterPro" id="IPR014001">
    <property type="entry name" value="Helicase_ATP-bd"/>
</dbReference>
<keyword evidence="9 14" id="KW-0238">DNA-binding</keyword>
<dbReference type="EC" id="3.6.4.-" evidence="14"/>
<dbReference type="GeneID" id="19014134"/>
<dbReference type="Pfam" id="PF00271">
    <property type="entry name" value="Helicase_C"/>
    <property type="match status" value="1"/>
</dbReference>
<dbReference type="Gene3D" id="3.40.50.300">
    <property type="entry name" value="P-loop containing nucleotide triphosphate hydrolases"/>
    <property type="match status" value="1"/>
</dbReference>
<feature type="domain" description="Helicase C-terminal" evidence="18">
    <location>
        <begin position="1230"/>
        <end position="1387"/>
    </location>
</feature>
<evidence type="ECO:0000259" key="18">
    <source>
        <dbReference type="PROSITE" id="PS51194"/>
    </source>
</evidence>
<dbReference type="Pfam" id="PF00176">
    <property type="entry name" value="SNF2-rel_dom"/>
    <property type="match status" value="1"/>
</dbReference>
<dbReference type="GO" id="GO:0004386">
    <property type="term" value="F:helicase activity"/>
    <property type="evidence" value="ECO:0007669"/>
    <property type="project" value="UniProtKB-KW"/>
</dbReference>
<dbReference type="InterPro" id="IPR000330">
    <property type="entry name" value="SNF2_N"/>
</dbReference>
<evidence type="ECO:0000256" key="14">
    <source>
        <dbReference type="RuleBase" id="RU368001"/>
    </source>
</evidence>
<dbReference type="PROSITE" id="PS51194">
    <property type="entry name" value="HELICASE_CTER"/>
    <property type="match status" value="1"/>
</dbReference>
<feature type="domain" description="DBINO" evidence="19">
    <location>
        <begin position="354"/>
        <end position="480"/>
    </location>
</feature>
<feature type="compositionally biased region" description="Basic and acidic residues" evidence="16">
    <location>
        <begin position="181"/>
        <end position="190"/>
    </location>
</feature>
<evidence type="ECO:0000256" key="8">
    <source>
        <dbReference type="ARBA" id="ARBA00023015"/>
    </source>
</evidence>
<dbReference type="InterPro" id="IPR049730">
    <property type="entry name" value="SNF2/RAD54-like_C"/>
</dbReference>
<keyword evidence="15" id="KW-0175">Coiled coil</keyword>
<dbReference type="PROSITE" id="PS51413">
    <property type="entry name" value="DBINO"/>
    <property type="match status" value="1"/>
</dbReference>
<feature type="domain" description="Helicase ATP-binding" evidence="17">
    <location>
        <begin position="585"/>
        <end position="756"/>
    </location>
</feature>
<evidence type="ECO:0000256" key="3">
    <source>
        <dbReference type="ARBA" id="ARBA00019805"/>
    </source>
</evidence>
<dbReference type="InterPro" id="IPR020838">
    <property type="entry name" value="DBINO"/>
</dbReference>
<dbReference type="InterPro" id="IPR038718">
    <property type="entry name" value="SNF2-like_sf"/>
</dbReference>
<evidence type="ECO:0000313" key="20">
    <source>
        <dbReference type="EMBL" id="CCO17877.1"/>
    </source>
</evidence>
<keyword evidence="7 14" id="KW-0067">ATP-binding</keyword>
<keyword evidence="21" id="KW-1185">Reference proteome</keyword>
<keyword evidence="8" id="KW-0805">Transcription regulation</keyword>
<evidence type="ECO:0000256" key="16">
    <source>
        <dbReference type="SAM" id="MobiDB-lite"/>
    </source>
</evidence>
<keyword evidence="5 14" id="KW-0227">DNA damage</keyword>
<dbReference type="GO" id="GO:0031011">
    <property type="term" value="C:Ino80 complex"/>
    <property type="evidence" value="ECO:0007669"/>
    <property type="project" value="UniProtKB-UniRule"/>
</dbReference>
<dbReference type="SMART" id="SM00490">
    <property type="entry name" value="HELICc"/>
    <property type="match status" value="1"/>
</dbReference>
<dbReference type="FunFam" id="3.40.50.10810:FF:000051">
    <property type="entry name" value="Helicase SWR1"/>
    <property type="match status" value="1"/>
</dbReference>
<keyword evidence="20" id="KW-0347">Helicase</keyword>
<comment type="subcellular location">
    <subcellularLocation>
        <location evidence="1 14">Nucleus</location>
    </subcellularLocation>
</comment>
<keyword evidence="13" id="KW-0539">Nucleus</keyword>
<evidence type="ECO:0000256" key="9">
    <source>
        <dbReference type="ARBA" id="ARBA00023125"/>
    </source>
</evidence>
<comment type="subunit">
    <text evidence="14">Component of the INO80 chromatin-remodeling complex.</text>
</comment>
<dbReference type="PROSITE" id="PS51192">
    <property type="entry name" value="HELICASE_ATP_BIND_1"/>
    <property type="match status" value="1"/>
</dbReference>
<evidence type="ECO:0000256" key="15">
    <source>
        <dbReference type="SAM" id="Coils"/>
    </source>
</evidence>
<protein>
    <recommendedName>
        <fullName evidence="3 14">Chromatin-remodeling ATPase INO80</fullName>
        <ecNumber evidence="14">3.6.4.-</ecNumber>
    </recommendedName>
</protein>
<feature type="coiled-coil region" evidence="15">
    <location>
        <begin position="430"/>
        <end position="466"/>
    </location>
</feature>
<dbReference type="Pfam" id="PF13892">
    <property type="entry name" value="DBINO"/>
    <property type="match status" value="1"/>
</dbReference>
<evidence type="ECO:0000259" key="19">
    <source>
        <dbReference type="PROSITE" id="PS51413"/>
    </source>
</evidence>
<feature type="compositionally biased region" description="Basic and acidic residues" evidence="16">
    <location>
        <begin position="65"/>
        <end position="78"/>
    </location>
</feature>
<evidence type="ECO:0000256" key="12">
    <source>
        <dbReference type="ARBA" id="ARBA00023204"/>
    </source>
</evidence>
<comment type="similarity">
    <text evidence="2 14">Belongs to the SNF2/RAD54 helicase family.</text>
</comment>
<comment type="catalytic activity">
    <reaction evidence="14">
        <text>ATP + H2O = ADP + phosphate + H(+)</text>
        <dbReference type="Rhea" id="RHEA:13065"/>
        <dbReference type="ChEBI" id="CHEBI:15377"/>
        <dbReference type="ChEBI" id="CHEBI:15378"/>
        <dbReference type="ChEBI" id="CHEBI:30616"/>
        <dbReference type="ChEBI" id="CHEBI:43474"/>
        <dbReference type="ChEBI" id="CHEBI:456216"/>
    </reaction>
</comment>
<dbReference type="Gene3D" id="3.40.50.10810">
    <property type="entry name" value="Tandem AAA-ATPase domain"/>
    <property type="match status" value="1"/>
</dbReference>
<evidence type="ECO:0000256" key="13">
    <source>
        <dbReference type="ARBA" id="ARBA00023242"/>
    </source>
</evidence>
<dbReference type="RefSeq" id="XP_007511756.1">
    <property type="nucleotide sequence ID" value="XM_007511694.1"/>
</dbReference>
<feature type="region of interest" description="Disordered" evidence="16">
    <location>
        <begin position="178"/>
        <end position="220"/>
    </location>
</feature>
<evidence type="ECO:0000256" key="4">
    <source>
        <dbReference type="ARBA" id="ARBA00022741"/>
    </source>
</evidence>
<evidence type="ECO:0000256" key="1">
    <source>
        <dbReference type="ARBA" id="ARBA00004123"/>
    </source>
</evidence>
<dbReference type="InterPro" id="IPR001650">
    <property type="entry name" value="Helicase_C-like"/>
</dbReference>
<dbReference type="GO" id="GO:0006338">
    <property type="term" value="P:chromatin remodeling"/>
    <property type="evidence" value="ECO:0007669"/>
    <property type="project" value="UniProtKB-UniRule"/>
</dbReference>
<dbReference type="Proteomes" id="UP000198341">
    <property type="component" value="Chromosome 8"/>
</dbReference>
<dbReference type="eggNOG" id="KOG0388">
    <property type="taxonomic scope" value="Eukaryota"/>
</dbReference>
<proteinExistence type="inferred from homology"/>
<feature type="region of interest" description="Disordered" evidence="16">
    <location>
        <begin position="524"/>
        <end position="547"/>
    </location>
</feature>
<dbReference type="OrthoDB" id="448448at2759"/>
<dbReference type="STRING" id="41875.K8EIA0"/>
<gene>
    <name evidence="20" type="ORF">Bathy08g01550</name>
</gene>
<keyword evidence="11" id="KW-0804">Transcription</keyword>
<evidence type="ECO:0000256" key="2">
    <source>
        <dbReference type="ARBA" id="ARBA00007025"/>
    </source>
</evidence>
<evidence type="ECO:0000256" key="11">
    <source>
        <dbReference type="ARBA" id="ARBA00023163"/>
    </source>
</evidence>
<evidence type="ECO:0000256" key="7">
    <source>
        <dbReference type="ARBA" id="ARBA00022840"/>
    </source>
</evidence>
<keyword evidence="10" id="KW-0010">Activator</keyword>
<evidence type="ECO:0000313" key="21">
    <source>
        <dbReference type="Proteomes" id="UP000198341"/>
    </source>
</evidence>
<name>K8EIA0_9CHLO</name>
<organism evidence="20 21">
    <name type="scientific">Bathycoccus prasinos</name>
    <dbReference type="NCBI Taxonomy" id="41875"/>
    <lineage>
        <taxon>Eukaryota</taxon>
        <taxon>Viridiplantae</taxon>
        <taxon>Chlorophyta</taxon>
        <taxon>Mamiellophyceae</taxon>
        <taxon>Mamiellales</taxon>
        <taxon>Bathycoccaceae</taxon>
        <taxon>Bathycoccus</taxon>
    </lineage>
</organism>
<dbReference type="GO" id="GO:0003677">
    <property type="term" value="F:DNA binding"/>
    <property type="evidence" value="ECO:0007669"/>
    <property type="project" value="UniProtKB-UniRule"/>
</dbReference>
<dbReference type="PANTHER" id="PTHR45685">
    <property type="entry name" value="HELICASE SRCAP-RELATED"/>
    <property type="match status" value="1"/>
</dbReference>
<dbReference type="Gene3D" id="1.20.120.850">
    <property type="entry name" value="SWI2/SNF2 ATPases, N-terminal domain"/>
    <property type="match status" value="1"/>
</dbReference>
<keyword evidence="6 14" id="KW-0378">Hydrolase</keyword>
<feature type="compositionally biased region" description="Gly residues" evidence="16">
    <location>
        <begin position="195"/>
        <end position="210"/>
    </location>
</feature>
<dbReference type="SUPFAM" id="SSF52540">
    <property type="entry name" value="P-loop containing nucleoside triphosphate hydrolases"/>
    <property type="match status" value="2"/>
</dbReference>